<accession>A0A392S4J6</accession>
<dbReference type="GO" id="GO:0051213">
    <property type="term" value="F:dioxygenase activity"/>
    <property type="evidence" value="ECO:0007669"/>
    <property type="project" value="UniProtKB-KW"/>
</dbReference>
<evidence type="ECO:0000313" key="1">
    <source>
        <dbReference type="EMBL" id="MCI43768.1"/>
    </source>
</evidence>
<keyword evidence="1" id="KW-0223">Dioxygenase</keyword>
<proteinExistence type="predicted"/>
<dbReference type="Proteomes" id="UP000265520">
    <property type="component" value="Unassembled WGS sequence"/>
</dbReference>
<evidence type="ECO:0000313" key="2">
    <source>
        <dbReference type="Proteomes" id="UP000265520"/>
    </source>
</evidence>
<feature type="non-terminal residue" evidence="1">
    <location>
        <position position="44"/>
    </location>
</feature>
<name>A0A392S4J6_9FABA</name>
<keyword evidence="2" id="KW-1185">Reference proteome</keyword>
<dbReference type="AlphaFoldDB" id="A0A392S4J6"/>
<dbReference type="EMBL" id="LXQA010321779">
    <property type="protein sequence ID" value="MCI43768.1"/>
    <property type="molecule type" value="Genomic_DNA"/>
</dbReference>
<sequence length="44" mass="4563">MASSSSSSIIALKLNAVPISNPNDTAKKAETVDLENGSDVVFIQ</sequence>
<protein>
    <submittedName>
        <fullName evidence="1">Alpha-ketoglutarate-dependent dioxygenase alkB-like protein</fullName>
    </submittedName>
</protein>
<organism evidence="1 2">
    <name type="scientific">Trifolium medium</name>
    <dbReference type="NCBI Taxonomy" id="97028"/>
    <lineage>
        <taxon>Eukaryota</taxon>
        <taxon>Viridiplantae</taxon>
        <taxon>Streptophyta</taxon>
        <taxon>Embryophyta</taxon>
        <taxon>Tracheophyta</taxon>
        <taxon>Spermatophyta</taxon>
        <taxon>Magnoliopsida</taxon>
        <taxon>eudicotyledons</taxon>
        <taxon>Gunneridae</taxon>
        <taxon>Pentapetalae</taxon>
        <taxon>rosids</taxon>
        <taxon>fabids</taxon>
        <taxon>Fabales</taxon>
        <taxon>Fabaceae</taxon>
        <taxon>Papilionoideae</taxon>
        <taxon>50 kb inversion clade</taxon>
        <taxon>NPAAA clade</taxon>
        <taxon>Hologalegina</taxon>
        <taxon>IRL clade</taxon>
        <taxon>Trifolieae</taxon>
        <taxon>Trifolium</taxon>
    </lineage>
</organism>
<keyword evidence="1" id="KW-0560">Oxidoreductase</keyword>
<reference evidence="1 2" key="1">
    <citation type="journal article" date="2018" name="Front. Plant Sci.">
        <title>Red Clover (Trifolium pratense) and Zigzag Clover (T. medium) - A Picture of Genomic Similarities and Differences.</title>
        <authorList>
            <person name="Dluhosova J."/>
            <person name="Istvanek J."/>
            <person name="Nedelnik J."/>
            <person name="Repkova J."/>
        </authorList>
    </citation>
    <scope>NUCLEOTIDE SEQUENCE [LARGE SCALE GENOMIC DNA]</scope>
    <source>
        <strain evidence="2">cv. 10/8</strain>
        <tissue evidence="1">Leaf</tissue>
    </source>
</reference>
<comment type="caution">
    <text evidence="1">The sequence shown here is derived from an EMBL/GenBank/DDBJ whole genome shotgun (WGS) entry which is preliminary data.</text>
</comment>